<dbReference type="AlphaFoldDB" id="A0A9W7G6G3"/>
<sequence length="531" mass="59600">MRDNAYTDQSGMDRVLLEKQNFLLKESTDDFQSRVKREIIELKKIGFVKDKAISDYKGVLEECGSFFDKMSDMCKSLNEDVTTKQLITELRGGLEEVGGHLREVLKAGSGASKQAVGKDGTEAATPKAKATTFSSGTKKPSLEGSDSWRARNHNNATTINSGFRRIEKVDSTVGELPDFGSSRRTRSRATTMDLITQGRNASEDEISKMLKEVYISMCGSSNNADVNAKDSSTRDISLESFMTLEEFLKFVTLCNVIDDELTMPKAEELFNTTVRSSSRGAKKFSRRIQFDDFVSAVAEMADIKFPFGGVAGGGTALDNMLSDYIWPMRARQKIKEALGNRRSSQFEMEWFKPDVMAFFNSQNEPLTKIFKRYSSISASSDTVKTSGGKGDTPKQSMMLTQFCQFVIDYEVCPGLISQEDLMKSVRFIIGKKLFLKFTDFLQCIGKLAEEIHSVEANFPTLLSKIEELFHDMDRSGAIFKLSNKRREREKARRTSTLGHMQMVGGKESNRRVSKMSQKRISNVNKMFMAGI</sequence>
<accession>A0A9W7G6G3</accession>
<dbReference type="Proteomes" id="UP001165065">
    <property type="component" value="Unassembled WGS sequence"/>
</dbReference>
<gene>
    <name evidence="2" type="ORF">TrCOL_g13413</name>
</gene>
<dbReference type="OrthoDB" id="202931at2759"/>
<reference evidence="3" key="1">
    <citation type="journal article" date="2023" name="Commun. Biol.">
        <title>Genome analysis of Parmales, the sister group of diatoms, reveals the evolutionary specialization of diatoms from phago-mixotrophs to photoautotrophs.</title>
        <authorList>
            <person name="Ban H."/>
            <person name="Sato S."/>
            <person name="Yoshikawa S."/>
            <person name="Yamada K."/>
            <person name="Nakamura Y."/>
            <person name="Ichinomiya M."/>
            <person name="Sato N."/>
            <person name="Blanc-Mathieu R."/>
            <person name="Endo H."/>
            <person name="Kuwata A."/>
            <person name="Ogata H."/>
        </authorList>
    </citation>
    <scope>NUCLEOTIDE SEQUENCE [LARGE SCALE GENOMIC DNA]</scope>
</reference>
<proteinExistence type="predicted"/>
<comment type="caution">
    <text evidence="2">The sequence shown here is derived from an EMBL/GenBank/DDBJ whole genome shotgun (WGS) entry which is preliminary data.</text>
</comment>
<organism evidence="2 3">
    <name type="scientific">Triparma columacea</name>
    <dbReference type="NCBI Taxonomy" id="722753"/>
    <lineage>
        <taxon>Eukaryota</taxon>
        <taxon>Sar</taxon>
        <taxon>Stramenopiles</taxon>
        <taxon>Ochrophyta</taxon>
        <taxon>Bolidophyceae</taxon>
        <taxon>Parmales</taxon>
        <taxon>Triparmaceae</taxon>
        <taxon>Triparma</taxon>
    </lineage>
</organism>
<keyword evidence="3" id="KW-1185">Reference proteome</keyword>
<name>A0A9W7G6G3_9STRA</name>
<evidence type="ECO:0000313" key="3">
    <source>
        <dbReference type="Proteomes" id="UP001165065"/>
    </source>
</evidence>
<protein>
    <submittedName>
        <fullName evidence="2">Uncharacterized protein</fullName>
    </submittedName>
</protein>
<evidence type="ECO:0000313" key="2">
    <source>
        <dbReference type="EMBL" id="GMI35072.1"/>
    </source>
</evidence>
<dbReference type="EMBL" id="BRYA01000894">
    <property type="protein sequence ID" value="GMI35072.1"/>
    <property type="molecule type" value="Genomic_DNA"/>
</dbReference>
<evidence type="ECO:0000256" key="1">
    <source>
        <dbReference type="SAM" id="MobiDB-lite"/>
    </source>
</evidence>
<feature type="compositionally biased region" description="Low complexity" evidence="1">
    <location>
        <begin position="122"/>
        <end position="132"/>
    </location>
</feature>
<feature type="region of interest" description="Disordered" evidence="1">
    <location>
        <begin position="108"/>
        <end position="153"/>
    </location>
</feature>